<proteinExistence type="predicted"/>
<accession>L7L6G7</accession>
<name>L7L6G7_9ACTN</name>
<dbReference type="PANTHER" id="PTHR33371">
    <property type="entry name" value="INTERMEMBRANE PHOSPHOLIPID TRANSPORT SYSTEM BINDING PROTEIN MLAD-RELATED"/>
    <property type="match status" value="1"/>
</dbReference>
<organism evidence="3 4">
    <name type="scientific">Gordonia hirsuta DSM 44140 = NBRC 16056</name>
    <dbReference type="NCBI Taxonomy" id="1121927"/>
    <lineage>
        <taxon>Bacteria</taxon>
        <taxon>Bacillati</taxon>
        <taxon>Actinomycetota</taxon>
        <taxon>Actinomycetes</taxon>
        <taxon>Mycobacteriales</taxon>
        <taxon>Gordoniaceae</taxon>
        <taxon>Gordonia</taxon>
    </lineage>
</organism>
<dbReference type="STRING" id="1121927.GOHSU_04_02210"/>
<feature type="domain" description="Mammalian cell entry C-terminal" evidence="2">
    <location>
        <begin position="119"/>
        <end position="336"/>
    </location>
</feature>
<evidence type="ECO:0000313" key="4">
    <source>
        <dbReference type="Proteomes" id="UP000053405"/>
    </source>
</evidence>
<reference evidence="3 4" key="1">
    <citation type="submission" date="2012-12" db="EMBL/GenBank/DDBJ databases">
        <title>Whole genome shotgun sequence of Gordonia hirsuta NBRC 16056.</title>
        <authorList>
            <person name="Isaki-Nakamura S."/>
            <person name="Hosoyama A."/>
            <person name="Tsuchikane K."/>
            <person name="Katsumata H."/>
            <person name="Baba S."/>
            <person name="Yamazaki S."/>
            <person name="Fujita N."/>
        </authorList>
    </citation>
    <scope>NUCLEOTIDE SEQUENCE [LARGE SCALE GENOMIC DNA]</scope>
    <source>
        <strain evidence="3 4">NBRC 16056</strain>
    </source>
</reference>
<dbReference type="NCBIfam" id="TIGR00996">
    <property type="entry name" value="Mtu_fam_mce"/>
    <property type="match status" value="1"/>
</dbReference>
<dbReference type="OrthoDB" id="3460188at2"/>
<gene>
    <name evidence="3" type="primary">mceA</name>
    <name evidence="3" type="ORF">GOHSU_04_02210</name>
</gene>
<dbReference type="Pfam" id="PF11887">
    <property type="entry name" value="Mce4_CUP1"/>
    <property type="match status" value="1"/>
</dbReference>
<evidence type="ECO:0000313" key="3">
    <source>
        <dbReference type="EMBL" id="GAC56351.1"/>
    </source>
</evidence>
<dbReference type="GO" id="GO:0005576">
    <property type="term" value="C:extracellular region"/>
    <property type="evidence" value="ECO:0007669"/>
    <property type="project" value="TreeGrafter"/>
</dbReference>
<dbReference type="InterPro" id="IPR052336">
    <property type="entry name" value="MlaD_Phospholipid_Transporter"/>
</dbReference>
<protein>
    <submittedName>
        <fullName evidence="3">Mce family protein</fullName>
    </submittedName>
</protein>
<dbReference type="AlphaFoldDB" id="L7L6G7"/>
<dbReference type="EMBL" id="BANT01000004">
    <property type="protein sequence ID" value="GAC56351.1"/>
    <property type="molecule type" value="Genomic_DNA"/>
</dbReference>
<comment type="caution">
    <text evidence="3">The sequence shown here is derived from an EMBL/GenBank/DDBJ whole genome shotgun (WGS) entry which is preliminary data.</text>
</comment>
<dbReference type="RefSeq" id="WP_005936390.1">
    <property type="nucleotide sequence ID" value="NZ_ATVK01000041.1"/>
</dbReference>
<feature type="domain" description="Mce/MlaD" evidence="1">
    <location>
        <begin position="36"/>
        <end position="113"/>
    </location>
</feature>
<sequence>MSIRAQHRLWTLLGAVLLVAGGFLVVGAYRGDFQDTVTLYVDSDRAGLALEPGAMVKRHGVAIGSVRQVSLTGSGAQITLAIERDAARLIPADTDIAIASTTVFGGKNVEVIDPPRPSSATVADGATTAASSVSVELDTVFSTLTGVLSVVEPDKLNQILGAAATALDGNGAALGTSLGDLEAVLSMLNDRLPTLEQMSRSTATAARVYAGASEDILATLQNLTLTANTIREKTDGIDDLLSGVIGLSDRGNAVLAPNSEDMVQAVALLTPTATLLQRYSPVITCFLKGADVARVEAEKVSGGNGTTMLLNSTFLLGTDAYTYPKDLPKVAATGGPRCGALPTVTLADVPTPYVVADTGANPFDPDRTSPALAPQTMLEFMLGGSGAGR</sequence>
<dbReference type="PANTHER" id="PTHR33371:SF19">
    <property type="entry name" value="MCE-FAMILY PROTEIN MCE4A"/>
    <property type="match status" value="1"/>
</dbReference>
<keyword evidence="4" id="KW-1185">Reference proteome</keyword>
<dbReference type="InterPro" id="IPR024516">
    <property type="entry name" value="Mce_C"/>
</dbReference>
<dbReference type="eggNOG" id="COG1463">
    <property type="taxonomic scope" value="Bacteria"/>
</dbReference>
<dbReference type="Pfam" id="PF02470">
    <property type="entry name" value="MlaD"/>
    <property type="match status" value="1"/>
</dbReference>
<evidence type="ECO:0000259" key="1">
    <source>
        <dbReference type="Pfam" id="PF02470"/>
    </source>
</evidence>
<dbReference type="Proteomes" id="UP000053405">
    <property type="component" value="Unassembled WGS sequence"/>
</dbReference>
<evidence type="ECO:0000259" key="2">
    <source>
        <dbReference type="Pfam" id="PF11887"/>
    </source>
</evidence>
<dbReference type="InterPro" id="IPR005693">
    <property type="entry name" value="Mce"/>
</dbReference>
<dbReference type="InterPro" id="IPR003399">
    <property type="entry name" value="Mce/MlaD"/>
</dbReference>
<dbReference type="GO" id="GO:0051701">
    <property type="term" value="P:biological process involved in interaction with host"/>
    <property type="evidence" value="ECO:0007669"/>
    <property type="project" value="TreeGrafter"/>
</dbReference>